<dbReference type="Proteomes" id="UP000322234">
    <property type="component" value="Unassembled WGS sequence"/>
</dbReference>
<evidence type="ECO:0000256" key="1">
    <source>
        <dbReference type="SAM" id="MobiDB-lite"/>
    </source>
</evidence>
<protein>
    <submittedName>
        <fullName evidence="2">Uncharacterized protein</fullName>
    </submittedName>
</protein>
<sequence length="93" mass="9921">MSPPDPAARPGLKLALSSHRRARSPVFSPGLAWSRKTSSADAPPGPGAGVCEEDPPGTPDENRLPKDFLCSFKVDTNPPQSKKLRISQFEGNP</sequence>
<organism evidence="2 3">
    <name type="scientific">Bos mutus</name>
    <name type="common">wild yak</name>
    <dbReference type="NCBI Taxonomy" id="72004"/>
    <lineage>
        <taxon>Eukaryota</taxon>
        <taxon>Metazoa</taxon>
        <taxon>Chordata</taxon>
        <taxon>Craniata</taxon>
        <taxon>Vertebrata</taxon>
        <taxon>Euteleostomi</taxon>
        <taxon>Mammalia</taxon>
        <taxon>Eutheria</taxon>
        <taxon>Laurasiatheria</taxon>
        <taxon>Artiodactyla</taxon>
        <taxon>Ruminantia</taxon>
        <taxon>Pecora</taxon>
        <taxon>Bovidae</taxon>
        <taxon>Bovinae</taxon>
        <taxon>Bos</taxon>
    </lineage>
</organism>
<comment type="caution">
    <text evidence="2">The sequence shown here is derived from an EMBL/GenBank/DDBJ whole genome shotgun (WGS) entry which is preliminary data.</text>
</comment>
<accession>A0A6B0SGN3</accession>
<keyword evidence="3" id="KW-1185">Reference proteome</keyword>
<dbReference type="EMBL" id="VBQZ03001767">
    <property type="protein sequence ID" value="MXQ99847.1"/>
    <property type="molecule type" value="Genomic_DNA"/>
</dbReference>
<feature type="region of interest" description="Disordered" evidence="1">
    <location>
        <begin position="1"/>
        <end position="93"/>
    </location>
</feature>
<dbReference type="AlphaFoldDB" id="A0A6B0SGN3"/>
<reference evidence="2" key="1">
    <citation type="submission" date="2019-10" db="EMBL/GenBank/DDBJ databases">
        <title>The sequence and de novo assembly of the wild yak genome.</title>
        <authorList>
            <person name="Liu Y."/>
        </authorList>
    </citation>
    <scope>NUCLEOTIDE SEQUENCE [LARGE SCALE GENOMIC DNA]</scope>
    <source>
        <strain evidence="2">WY2019</strain>
    </source>
</reference>
<evidence type="ECO:0000313" key="3">
    <source>
        <dbReference type="Proteomes" id="UP000322234"/>
    </source>
</evidence>
<proteinExistence type="predicted"/>
<evidence type="ECO:0000313" key="2">
    <source>
        <dbReference type="EMBL" id="MXQ99847.1"/>
    </source>
</evidence>
<name>A0A6B0SGN3_9CETA</name>
<gene>
    <name evidence="2" type="ORF">E5288_WYG002139</name>
</gene>